<dbReference type="Proteomes" id="UP000006049">
    <property type="component" value="Chromosome"/>
</dbReference>
<evidence type="ECO:0000313" key="4">
    <source>
        <dbReference type="Proteomes" id="UP000006049"/>
    </source>
</evidence>
<dbReference type="KEGG" id="asl:Aeqsu_2097"/>
<keyword evidence="4" id="KW-1185">Reference proteome</keyword>
<name>I3YX42_AEQSU</name>
<dbReference type="PANTHER" id="PTHR43283:SF7">
    <property type="entry name" value="BETA-LACTAMASE-RELATED DOMAIN-CONTAINING PROTEIN"/>
    <property type="match status" value="1"/>
</dbReference>
<sequence>MKPSILMIILLFAFFSGCSQTDDNTETVSIKPYFPPTNSEVWESVSPESLNWNTAFLPELKAFLDEKNTDAFIILKNGRIVVEYYYNDFTSATPHEWNSAGKTLTAFTTGMALQDGYLSLDDSTTEYLGLGWTVMTSEQEAAITIRHQLTMTSGGDYNVADTSCIKPECLQYLNEPGSFWFYHNAFYTLLQPVMDVAIPEGFDNYFSEKLKNPIGMSGTWLQFNYNRVFFSNARSMARFGILNLNHGNWDGYQLLDENYFQSMTSTSQNLNKAYGYLWWLNGKESYRLPQTTLELQGKLIPNAPDDLFAALGKDDQKLYIVPSQDLIVIRMGGNAGNPLPGPSGFDDELWGKLAALFNY</sequence>
<dbReference type="Gene3D" id="3.40.710.10">
    <property type="entry name" value="DD-peptidase/beta-lactamase superfamily"/>
    <property type="match status" value="1"/>
</dbReference>
<dbReference type="OrthoDB" id="1185352at2"/>
<dbReference type="PANTHER" id="PTHR43283">
    <property type="entry name" value="BETA-LACTAMASE-RELATED"/>
    <property type="match status" value="1"/>
</dbReference>
<feature type="signal peptide" evidence="1">
    <location>
        <begin position="1"/>
        <end position="21"/>
    </location>
</feature>
<evidence type="ECO:0000313" key="3">
    <source>
        <dbReference type="EMBL" id="AFL81560.1"/>
    </source>
</evidence>
<dbReference type="InterPro" id="IPR050789">
    <property type="entry name" value="Diverse_Enzym_Activities"/>
</dbReference>
<feature type="chain" id="PRO_5003684318" evidence="1">
    <location>
        <begin position="22"/>
        <end position="359"/>
    </location>
</feature>
<dbReference type="PATRIC" id="fig|746697.3.peg.2133"/>
<reference evidence="3 4" key="1">
    <citation type="submission" date="2012-06" db="EMBL/GenBank/DDBJ databases">
        <title>The complete genome of Aequorivita sublithincola DSM 14238.</title>
        <authorList>
            <consortium name="US DOE Joint Genome Institute (JGI-PGF)"/>
            <person name="Lucas S."/>
            <person name="Copeland A."/>
            <person name="Lapidus A."/>
            <person name="Goodwin L."/>
            <person name="Pitluck S."/>
            <person name="Peters L."/>
            <person name="Munk A.C.C."/>
            <person name="Kyrpides N."/>
            <person name="Mavromatis K."/>
            <person name="Pagani I."/>
            <person name="Ivanova N."/>
            <person name="Ovchinnikova G."/>
            <person name="Zeytun A."/>
            <person name="Detter J.C."/>
            <person name="Han C."/>
            <person name="Land M."/>
            <person name="Hauser L."/>
            <person name="Markowitz V."/>
            <person name="Cheng J.-F."/>
            <person name="Hugenholtz P."/>
            <person name="Woyke T."/>
            <person name="Wu D."/>
            <person name="Tindall B."/>
            <person name="Faehnrich R."/>
            <person name="Brambilla E."/>
            <person name="Klenk H.-P."/>
            <person name="Eisen J.A."/>
        </authorList>
    </citation>
    <scope>NUCLEOTIDE SEQUENCE [LARGE SCALE GENOMIC DNA]</scope>
    <source>
        <strain evidence="4">DSM 14238 / LMG 21431 / ACAM 643 / 9-3</strain>
    </source>
</reference>
<feature type="domain" description="Beta-lactamase-related" evidence="2">
    <location>
        <begin position="70"/>
        <end position="329"/>
    </location>
</feature>
<accession>I3YX42</accession>
<organism evidence="3 4">
    <name type="scientific">Aequorivita sublithincola (strain DSM 14238 / LMG 21431 / ACAM 643 / 9-3)</name>
    <dbReference type="NCBI Taxonomy" id="746697"/>
    <lineage>
        <taxon>Bacteria</taxon>
        <taxon>Pseudomonadati</taxon>
        <taxon>Bacteroidota</taxon>
        <taxon>Flavobacteriia</taxon>
        <taxon>Flavobacteriales</taxon>
        <taxon>Flavobacteriaceae</taxon>
        <taxon>Aequorivita</taxon>
    </lineage>
</organism>
<protein>
    <submittedName>
        <fullName evidence="3">Penicillin-binding protein, beta-lactamase class C</fullName>
    </submittedName>
</protein>
<proteinExistence type="predicted"/>
<evidence type="ECO:0000256" key="1">
    <source>
        <dbReference type="SAM" id="SignalP"/>
    </source>
</evidence>
<dbReference type="AlphaFoldDB" id="I3YX42"/>
<dbReference type="InterPro" id="IPR001466">
    <property type="entry name" value="Beta-lactam-related"/>
</dbReference>
<dbReference type="InterPro" id="IPR012338">
    <property type="entry name" value="Beta-lactam/transpept-like"/>
</dbReference>
<dbReference type="HOGENOM" id="CLU_045378_0_0_10"/>
<dbReference type="SUPFAM" id="SSF56601">
    <property type="entry name" value="beta-lactamase/transpeptidase-like"/>
    <property type="match status" value="1"/>
</dbReference>
<gene>
    <name evidence="3" type="ordered locus">Aeqsu_2097</name>
</gene>
<dbReference type="PROSITE" id="PS51257">
    <property type="entry name" value="PROKAR_LIPOPROTEIN"/>
    <property type="match status" value="1"/>
</dbReference>
<keyword evidence="1" id="KW-0732">Signal</keyword>
<evidence type="ECO:0000259" key="2">
    <source>
        <dbReference type="Pfam" id="PF00144"/>
    </source>
</evidence>
<dbReference type="Pfam" id="PF00144">
    <property type="entry name" value="Beta-lactamase"/>
    <property type="match status" value="1"/>
</dbReference>
<dbReference type="RefSeq" id="WP_014782813.1">
    <property type="nucleotide sequence ID" value="NC_018013.1"/>
</dbReference>
<dbReference type="eggNOG" id="COG1680">
    <property type="taxonomic scope" value="Bacteria"/>
</dbReference>
<dbReference type="EMBL" id="CP003280">
    <property type="protein sequence ID" value="AFL81560.1"/>
    <property type="molecule type" value="Genomic_DNA"/>
</dbReference>